<sequence length="371" mass="41823">MVFCENVNNCSNYVDPKTVVEQRSALAVSSLNFSAAQLKVNEFSRTICGFNKKGAELVYAQSNHHKKRLTVILDTDSAVAVCKRSETNEWIVPFDIAGIDNDHLSGKKQHKKCARFIVHPDTVAIASEDMSLRVKIEETAKELVSHFIDDQWELVVPQKMGTDVIEFNRLKDRFMKAQCHIYRNADDQDRITISYVFKNSSEGQSLSVNSKNLSLKVGTLQSYKSSNDNDNVCSSDECMFGQTISLQHKKNGESNLILQVTFTWKVNQKLFSTEVKDYSMLLNSCGLFIELRCLCFNAKTCIEELCERVSTLLFGLDGSTHLMSDEKIIIVYFGGIDISEETLELFLDCCSNRFVSNVDFLGAVLMICLAL</sequence>
<dbReference type="AlphaFoldDB" id="A0A158R4F0"/>
<evidence type="ECO:0000313" key="1">
    <source>
        <dbReference type="Proteomes" id="UP000046393"/>
    </source>
</evidence>
<protein>
    <submittedName>
        <fullName evidence="2">ISP1_C domain-containing protein</fullName>
    </submittedName>
</protein>
<reference evidence="2" key="1">
    <citation type="submission" date="2016-04" db="UniProtKB">
        <authorList>
            <consortium name="WormBaseParasite"/>
        </authorList>
    </citation>
    <scope>IDENTIFICATION</scope>
</reference>
<accession>A0A158R4F0</accession>
<name>A0A158R4F0_9BILA</name>
<proteinExistence type="predicted"/>
<organism evidence="1 2">
    <name type="scientific">Syphacia muris</name>
    <dbReference type="NCBI Taxonomy" id="451379"/>
    <lineage>
        <taxon>Eukaryota</taxon>
        <taxon>Metazoa</taxon>
        <taxon>Ecdysozoa</taxon>
        <taxon>Nematoda</taxon>
        <taxon>Chromadorea</taxon>
        <taxon>Rhabditida</taxon>
        <taxon>Spirurina</taxon>
        <taxon>Oxyuridomorpha</taxon>
        <taxon>Oxyuroidea</taxon>
        <taxon>Oxyuridae</taxon>
        <taxon>Syphacia</taxon>
    </lineage>
</organism>
<dbReference type="Proteomes" id="UP000046393">
    <property type="component" value="Unplaced"/>
</dbReference>
<keyword evidence="1" id="KW-1185">Reference proteome</keyword>
<dbReference type="WBParaSite" id="SMUV_0000324501-mRNA-1">
    <property type="protein sequence ID" value="SMUV_0000324501-mRNA-1"/>
    <property type="gene ID" value="SMUV_0000324501"/>
</dbReference>
<evidence type="ECO:0000313" key="2">
    <source>
        <dbReference type="WBParaSite" id="SMUV_0000324501-mRNA-1"/>
    </source>
</evidence>